<dbReference type="Pfam" id="PF13453">
    <property type="entry name" value="Zn_ribbon_TFIIB"/>
    <property type="match status" value="2"/>
</dbReference>
<sequence length="246" mass="25927">MEARVMRCSGCGASVPADAPQCPYCQAQLATVACPACFALAPLSASHCPACGVALAARRSPTPDGAACPACAKPLVAAQVGELEVRECRACGGLWLDRAVFEQLGTSRETQGAVLGALPAPTMPPTVSLEAIHYRPCPACHQRMNRVNYAKRSGVVIDVCKAHGLWFDKDELRRVLAFIAGGGLDRARGLELEELKEAKRAAVPMPQHPASSYEFGQQMNASGHWLSAAGLVCLAIDVAELFIDGS</sequence>
<evidence type="ECO:0000313" key="3">
    <source>
        <dbReference type="EMBL" id="MBK9796474.1"/>
    </source>
</evidence>
<dbReference type="Proteomes" id="UP000886657">
    <property type="component" value="Unassembled WGS sequence"/>
</dbReference>
<evidence type="ECO:0000313" key="4">
    <source>
        <dbReference type="Proteomes" id="UP000886657"/>
    </source>
</evidence>
<proteinExistence type="predicted"/>
<protein>
    <submittedName>
        <fullName evidence="3">Zf-TFIIB domain-containing protein</fullName>
    </submittedName>
</protein>
<evidence type="ECO:0000259" key="1">
    <source>
        <dbReference type="Pfam" id="PF12773"/>
    </source>
</evidence>
<name>A0A9D7XLC6_9BACT</name>
<dbReference type="AlphaFoldDB" id="A0A9D7XLC6"/>
<feature type="domain" description="DZANK-type" evidence="1">
    <location>
        <begin position="8"/>
        <end position="52"/>
    </location>
</feature>
<dbReference type="EMBL" id="JADKIO010000006">
    <property type="protein sequence ID" value="MBK9796474.1"/>
    <property type="molecule type" value="Genomic_DNA"/>
</dbReference>
<dbReference type="InterPro" id="IPR025874">
    <property type="entry name" value="DZR"/>
</dbReference>
<dbReference type="InterPro" id="IPR027392">
    <property type="entry name" value="TF_Znf"/>
</dbReference>
<evidence type="ECO:0000259" key="2">
    <source>
        <dbReference type="Pfam" id="PF13453"/>
    </source>
</evidence>
<dbReference type="Pfam" id="PF12773">
    <property type="entry name" value="DZR"/>
    <property type="match status" value="1"/>
</dbReference>
<organism evidence="3 4">
    <name type="scientific">Candidatus Geothrix skivensis</name>
    <dbReference type="NCBI Taxonomy" id="2954439"/>
    <lineage>
        <taxon>Bacteria</taxon>
        <taxon>Pseudomonadati</taxon>
        <taxon>Acidobacteriota</taxon>
        <taxon>Holophagae</taxon>
        <taxon>Holophagales</taxon>
        <taxon>Holophagaceae</taxon>
        <taxon>Geothrix</taxon>
    </lineage>
</organism>
<accession>A0A9D7XLC6</accession>
<dbReference type="PROSITE" id="PS51257">
    <property type="entry name" value="PROKAR_LIPOPROTEIN"/>
    <property type="match status" value="1"/>
</dbReference>
<reference evidence="3" key="1">
    <citation type="submission" date="2020-10" db="EMBL/GenBank/DDBJ databases">
        <title>Connecting structure to function with the recovery of over 1000 high-quality activated sludge metagenome-assembled genomes encoding full-length rRNA genes using long-read sequencing.</title>
        <authorList>
            <person name="Singleton C.M."/>
            <person name="Petriglieri F."/>
            <person name="Kristensen J.M."/>
            <person name="Kirkegaard R.H."/>
            <person name="Michaelsen T.Y."/>
            <person name="Andersen M.H."/>
            <person name="Karst S.M."/>
            <person name="Dueholm M.S."/>
            <person name="Nielsen P.H."/>
            <person name="Albertsen M."/>
        </authorList>
    </citation>
    <scope>NUCLEOTIDE SEQUENCE</scope>
    <source>
        <strain evidence="3">Skiv_18-Q3-R9-52_MAXAC.067</strain>
    </source>
</reference>
<feature type="domain" description="Transcription factor zinc-finger" evidence="2">
    <location>
        <begin position="137"/>
        <end position="176"/>
    </location>
</feature>
<feature type="domain" description="Transcription factor zinc-finger" evidence="2">
    <location>
        <begin position="68"/>
        <end position="104"/>
    </location>
</feature>
<gene>
    <name evidence="3" type="ORF">IPP58_08230</name>
</gene>
<comment type="caution">
    <text evidence="3">The sequence shown here is derived from an EMBL/GenBank/DDBJ whole genome shotgun (WGS) entry which is preliminary data.</text>
</comment>